<protein>
    <submittedName>
        <fullName evidence="1">Uncharacterized protein</fullName>
    </submittedName>
</protein>
<accession>A0A916NER6</accession>
<comment type="caution">
    <text evidence="1">The sequence shown here is derived from an EMBL/GenBank/DDBJ whole genome shotgun (WGS) entry which is preliminary data.</text>
</comment>
<dbReference type="Proteomes" id="UP000680038">
    <property type="component" value="Unassembled WGS sequence"/>
</dbReference>
<gene>
    <name evidence="1" type="ORF">DYBT9275_05992</name>
</gene>
<dbReference type="AlphaFoldDB" id="A0A916NER6"/>
<sequence>MIKLQSTGGNSLYNGVSAYLFDINFKSSDRMGPLDQAGISLPF</sequence>
<proteinExistence type="predicted"/>
<evidence type="ECO:0000313" key="1">
    <source>
        <dbReference type="EMBL" id="CAG5018394.1"/>
    </source>
</evidence>
<evidence type="ECO:0000313" key="2">
    <source>
        <dbReference type="Proteomes" id="UP000680038"/>
    </source>
</evidence>
<name>A0A916NER6_9BACT</name>
<keyword evidence="2" id="KW-1185">Reference proteome</keyword>
<reference evidence="1" key="1">
    <citation type="submission" date="2021-04" db="EMBL/GenBank/DDBJ databases">
        <authorList>
            <person name="Rodrigo-Torres L."/>
            <person name="Arahal R. D."/>
            <person name="Lucena T."/>
        </authorList>
    </citation>
    <scope>NUCLEOTIDE SEQUENCE</scope>
    <source>
        <strain evidence="1">CECT 9275</strain>
    </source>
</reference>
<dbReference type="EMBL" id="CAJRAF010000004">
    <property type="protein sequence ID" value="CAG5018394.1"/>
    <property type="molecule type" value="Genomic_DNA"/>
</dbReference>
<organism evidence="1 2">
    <name type="scientific">Dyadobacter helix</name>
    <dbReference type="NCBI Taxonomy" id="2822344"/>
    <lineage>
        <taxon>Bacteria</taxon>
        <taxon>Pseudomonadati</taxon>
        <taxon>Bacteroidota</taxon>
        <taxon>Cytophagia</taxon>
        <taxon>Cytophagales</taxon>
        <taxon>Spirosomataceae</taxon>
        <taxon>Dyadobacter</taxon>
    </lineage>
</organism>